<dbReference type="NCBIfam" id="TIGR00785">
    <property type="entry name" value="dass"/>
    <property type="match status" value="1"/>
</dbReference>
<dbReference type="GO" id="GO:0015141">
    <property type="term" value="F:succinate transmembrane transporter activity"/>
    <property type="evidence" value="ECO:0007669"/>
    <property type="project" value="UniProtKB-ARBA"/>
</dbReference>
<evidence type="ECO:0008006" key="8">
    <source>
        <dbReference type="Google" id="ProtNLM"/>
    </source>
</evidence>
<dbReference type="PANTHER" id="PTHR10283">
    <property type="entry name" value="SOLUTE CARRIER FAMILY 13 MEMBER"/>
    <property type="match status" value="1"/>
</dbReference>
<dbReference type="PANTHER" id="PTHR10283:SF82">
    <property type="entry name" value="SOLUTE CARRIER FAMILY 13 MEMBER 2"/>
    <property type="match status" value="1"/>
</dbReference>
<feature type="transmembrane region" description="Helical" evidence="6">
    <location>
        <begin position="38"/>
        <end position="63"/>
    </location>
</feature>
<feature type="non-terminal residue" evidence="7">
    <location>
        <position position="1"/>
    </location>
</feature>
<feature type="transmembrane region" description="Helical" evidence="6">
    <location>
        <begin position="179"/>
        <end position="203"/>
    </location>
</feature>
<accession>A0A382CWI8</accession>
<dbReference type="PROSITE" id="PS01271">
    <property type="entry name" value="NA_SULFATE"/>
    <property type="match status" value="1"/>
</dbReference>
<dbReference type="EMBL" id="UINC01036239">
    <property type="protein sequence ID" value="SVB29891.1"/>
    <property type="molecule type" value="Genomic_DNA"/>
</dbReference>
<dbReference type="InterPro" id="IPR001898">
    <property type="entry name" value="SLC13A/DASS"/>
</dbReference>
<keyword evidence="2" id="KW-0813">Transport</keyword>
<proteinExistence type="predicted"/>
<name>A0A382CWI8_9ZZZZ</name>
<dbReference type="GO" id="GO:0005886">
    <property type="term" value="C:plasma membrane"/>
    <property type="evidence" value="ECO:0007669"/>
    <property type="project" value="TreeGrafter"/>
</dbReference>
<keyword evidence="3 6" id="KW-0812">Transmembrane</keyword>
<comment type="subcellular location">
    <subcellularLocation>
        <location evidence="1">Membrane</location>
        <topology evidence="1">Multi-pass membrane protein</topology>
    </subcellularLocation>
</comment>
<gene>
    <name evidence="7" type="ORF">METZ01_LOCUS182745</name>
</gene>
<feature type="transmembrane region" description="Helical" evidence="6">
    <location>
        <begin position="407"/>
        <end position="426"/>
    </location>
</feature>
<keyword evidence="4 6" id="KW-1133">Transmembrane helix</keyword>
<dbReference type="Pfam" id="PF00939">
    <property type="entry name" value="Na_sulph_symp"/>
    <property type="match status" value="1"/>
</dbReference>
<organism evidence="7">
    <name type="scientific">marine metagenome</name>
    <dbReference type="NCBI Taxonomy" id="408172"/>
    <lineage>
        <taxon>unclassified sequences</taxon>
        <taxon>metagenomes</taxon>
        <taxon>ecological metagenomes</taxon>
    </lineage>
</organism>
<feature type="transmembrane region" description="Helical" evidence="6">
    <location>
        <begin position="380"/>
        <end position="400"/>
    </location>
</feature>
<evidence type="ECO:0000256" key="4">
    <source>
        <dbReference type="ARBA" id="ARBA00022989"/>
    </source>
</evidence>
<evidence type="ECO:0000256" key="1">
    <source>
        <dbReference type="ARBA" id="ARBA00004141"/>
    </source>
</evidence>
<feature type="transmembrane region" description="Helical" evidence="6">
    <location>
        <begin position="142"/>
        <end position="158"/>
    </location>
</feature>
<evidence type="ECO:0000313" key="7">
    <source>
        <dbReference type="EMBL" id="SVB29891.1"/>
    </source>
</evidence>
<feature type="transmembrane region" description="Helical" evidence="6">
    <location>
        <begin position="280"/>
        <end position="297"/>
    </location>
</feature>
<feature type="transmembrane region" description="Helical" evidence="6">
    <location>
        <begin position="469"/>
        <end position="489"/>
    </location>
</feature>
<evidence type="ECO:0000256" key="2">
    <source>
        <dbReference type="ARBA" id="ARBA00022448"/>
    </source>
</evidence>
<reference evidence="7" key="1">
    <citation type="submission" date="2018-05" db="EMBL/GenBank/DDBJ databases">
        <authorList>
            <person name="Lanie J.A."/>
            <person name="Ng W.-L."/>
            <person name="Kazmierczak K.M."/>
            <person name="Andrzejewski T.M."/>
            <person name="Davidsen T.M."/>
            <person name="Wayne K.J."/>
            <person name="Tettelin H."/>
            <person name="Glass J.I."/>
            <person name="Rusch D."/>
            <person name="Podicherti R."/>
            <person name="Tsui H.-C.T."/>
            <person name="Winkler M.E."/>
        </authorList>
    </citation>
    <scope>NUCLEOTIDE SEQUENCE</scope>
</reference>
<dbReference type="CDD" id="cd01115">
    <property type="entry name" value="SLC13_permease"/>
    <property type="match status" value="1"/>
</dbReference>
<evidence type="ECO:0000256" key="5">
    <source>
        <dbReference type="ARBA" id="ARBA00023136"/>
    </source>
</evidence>
<evidence type="ECO:0000256" key="3">
    <source>
        <dbReference type="ARBA" id="ARBA00022692"/>
    </source>
</evidence>
<protein>
    <recommendedName>
        <fullName evidence="8">Citrate transporter-like domain-containing protein</fullName>
    </recommendedName>
</protein>
<feature type="transmembrane region" description="Helical" evidence="6">
    <location>
        <begin position="349"/>
        <end position="374"/>
    </location>
</feature>
<feature type="transmembrane region" description="Helical" evidence="6">
    <location>
        <begin position="432"/>
        <end position="457"/>
    </location>
</feature>
<dbReference type="AlphaFoldDB" id="A0A382CWI8"/>
<dbReference type="InterPro" id="IPR031312">
    <property type="entry name" value="Na/sul_symport_CS"/>
</dbReference>
<sequence>VGGPTLAALVFLALPEQYIDGTGAVAELSGQARAVAAFGVWMAVWWMTEAISLYATALLPLVAFPLSGATTIKQAAAPYGHELIYLFLGGFIIALALERWGLHRRMALTALRAVGTSPWLIIGAFMGIASVLSMWVTNTATTIMLLPVAVSIIHLFRIRSADSGDGHVALADPATSDQNFPICLLLGIAYAASIGGIGTIVGTAPNLFVVSFLQNQLGVQISFARWMLIGVPLVLLFVPCVWLLLTRIIYPVSTQPSPGVFQLLQAESLELPPMQRGEKLTLMVFTATAMAWVFRPLLNQLEVGNIRPLEGLTDPGIAVLGALILFVLPADSKHRRFVMDWETAVKLPWGLLVLFGGGLSLAAALDVSGFSAFLGSQTAALAPLPTWGIVLLVTGLMIFLTELTSNTATTATLVPLLYAVAVGLGLEPLMLILPAAIAASCAFMLPVATPPNAIVFGSGMISVRQMCHAGLYINILGILLITGLTYAILVPVLGLQG</sequence>
<feature type="transmembrane region" description="Helical" evidence="6">
    <location>
        <begin position="114"/>
        <end position="136"/>
    </location>
</feature>
<feature type="transmembrane region" description="Helical" evidence="6">
    <location>
        <begin position="223"/>
        <end position="245"/>
    </location>
</feature>
<feature type="transmembrane region" description="Helical" evidence="6">
    <location>
        <begin position="83"/>
        <end position="102"/>
    </location>
</feature>
<keyword evidence="5 6" id="KW-0472">Membrane</keyword>
<feature type="transmembrane region" description="Helical" evidence="6">
    <location>
        <begin position="309"/>
        <end position="328"/>
    </location>
</feature>
<evidence type="ECO:0000256" key="6">
    <source>
        <dbReference type="SAM" id="Phobius"/>
    </source>
</evidence>